<dbReference type="CDD" id="cd00096">
    <property type="entry name" value="Ig"/>
    <property type="match status" value="1"/>
</dbReference>
<feature type="domain" description="Ig-like" evidence="1">
    <location>
        <begin position="531"/>
        <end position="623"/>
    </location>
</feature>
<protein>
    <submittedName>
        <fullName evidence="3">Uncharacterized protein LOC115210917</fullName>
    </submittedName>
</protein>
<dbReference type="Proteomes" id="UP000515154">
    <property type="component" value="Linkage group LG4"/>
</dbReference>
<feature type="domain" description="Ig-like" evidence="1">
    <location>
        <begin position="895"/>
        <end position="983"/>
    </location>
</feature>
<dbReference type="SMART" id="SM00409">
    <property type="entry name" value="IG"/>
    <property type="match status" value="5"/>
</dbReference>
<proteinExistence type="predicted"/>
<evidence type="ECO:0000259" key="1">
    <source>
        <dbReference type="PROSITE" id="PS50835"/>
    </source>
</evidence>
<dbReference type="PROSITE" id="PS50835">
    <property type="entry name" value="IG_LIKE"/>
    <property type="match status" value="6"/>
</dbReference>
<dbReference type="Gene3D" id="2.60.40.10">
    <property type="entry name" value="Immunoglobulins"/>
    <property type="match status" value="1"/>
</dbReference>
<dbReference type="KEGG" id="osn:115210917"/>
<sequence length="1441" mass="161538">MHSFNNITFTCFSESTFAETAYHWYLNGTKTIAGILKEMPGNQTFGYLTLTNLSKDAYVTVTCRWHYRHSFVDQRSISASLWTIPQVTLSSPGASSLYSVVKYSCISTVKNADVHVAVVPLSYKNVSYSVNKGNYEGHFIIWNDTKIFCFANYNGQRGIIQERVVLVRPVNASLLDGVGVIMHSFSNITFSCFTNRTSLNNTYKWYLNGNPITTGISERTLGNKVYGYLTSTNLNQNATVKITCKLFYSNTIVAERSINISIPSIPQVRLTSLNTSSLYSEVNYSCDSNRPNADVYVAVVPLHLKDISYSVQKASYTGRFTISNDTKIFCFATYNDQRGIIQEHVIYALPVNASLLDGVGVIMHSFSNITFSCFSNRTSLNNTYEWYLNGNLITTGISKRTLGNKIYGYLTLTNINQTARVNITCKLFYSNTIVAERSINISIPSIPQVRLTSLNTSSLYSEVNYSCDSNLANADVYVAVVPLHLKDISYSVQKARYTGRFTISNDTKIFCFANYNGQRGIIQEHVIHALPVKAPLLDGVGVIMHSFSNITFSCFSNRTSLNNTYEWYLNGNLITTGISKRTLGNKIYGYLTLTNINQNARVNITCKLFYSNTIVAERSINISIPSIPQVRLTSLNTSSLYSEVNYSCDSNLASADVYVAVVPLHLNNISYSVQKARYTGRFTIWNDTKIFCFANYDGQRGIIQEHVIHALPVKAPLLDGVGVIMHSFSNITFSCFSNRTSLNNTYKWYLNGNPITTGISNRTLGNKIYGYLTLTNISPNARDKITCRLFYGNIFVNERSINTSIDSFPQVSLNSPNVSSIYSKVNYSCVSSLPNADVYVAVVPFHYKTISYSVQKAKYSGNFTIQQDMKIFCYANHNGVRGIIKQNVVFLREVQKFTIQRITTTMHSDNNRTFTCYANSTAARITYEWYVNGSRLTAGIKQSTVQNESLSELSLTNLSRNYFAIITCRTFYRTLFMDDQNITTDIASIPQVTINSQNLSLSNSVVNYNCYSNVRNADVYATAVPSTHKTVSYPAAVKGNVTGHFTMVNETKIFCYAEYGNKRGIIKSKTVYLLEIARFSILKITTKQSVNSITFTSRTDSNLTNLIHKWYFNNIDITTKMTQMMVNGKSQSEVTLSDLEENNSDTITCEVFYQTLRIDKKKIYTSISSIPQVTVNVFPMSLVGYSVNYSCKSSVKNSNVHVTVEYPGSSKSYTNVSSYMGRFQMVDDTKISCYAEGDGRRGIIKEKMVTLAKVEEFLITQITTTMHSIDNITFACYTNSSSTAITYKWYFNNSIITSGKKQMLLNRQSVGFLTLSNLRPKDKGLVTCEAYFKILRIAKKQIDFSVSTIPRVTLTSVQVANINTPVVYSCTSSVNNADVYVSSPNTKSINPDQSRSSYNGKFTIISDTKISCYSKHNLLQGPVVETTVFASKGEKSCEEET</sequence>
<dbReference type="InterPro" id="IPR013783">
    <property type="entry name" value="Ig-like_fold"/>
</dbReference>
<feature type="domain" description="Ig-like" evidence="1">
    <location>
        <begin position="712"/>
        <end position="802"/>
    </location>
</feature>
<feature type="domain" description="Ig-like" evidence="1">
    <location>
        <begin position="350"/>
        <end position="442"/>
    </location>
</feature>
<feature type="domain" description="Ig-like" evidence="1">
    <location>
        <begin position="1"/>
        <end position="78"/>
    </location>
</feature>
<accession>A0A6P7SC42</accession>
<gene>
    <name evidence="3" type="primary">LOC115210917</name>
</gene>
<dbReference type="RefSeq" id="XP_029635561.1">
    <property type="nucleotide sequence ID" value="XM_029779701.2"/>
</dbReference>
<reference evidence="3" key="1">
    <citation type="submission" date="2025-08" db="UniProtKB">
        <authorList>
            <consortium name="RefSeq"/>
        </authorList>
    </citation>
    <scope>IDENTIFICATION</scope>
</reference>
<dbReference type="SUPFAM" id="SSF48726">
    <property type="entry name" value="Immunoglobulin"/>
    <property type="match status" value="3"/>
</dbReference>
<name>A0A6P7SC42_9MOLL</name>
<feature type="domain" description="Ig-like" evidence="1">
    <location>
        <begin position="1270"/>
        <end position="1347"/>
    </location>
</feature>
<organism evidence="2 3">
    <name type="scientific">Octopus sinensis</name>
    <name type="common">East Asian common octopus</name>
    <dbReference type="NCBI Taxonomy" id="2607531"/>
    <lineage>
        <taxon>Eukaryota</taxon>
        <taxon>Metazoa</taxon>
        <taxon>Spiralia</taxon>
        <taxon>Lophotrochozoa</taxon>
        <taxon>Mollusca</taxon>
        <taxon>Cephalopoda</taxon>
        <taxon>Coleoidea</taxon>
        <taxon>Octopodiformes</taxon>
        <taxon>Octopoda</taxon>
        <taxon>Incirrata</taxon>
        <taxon>Octopodidae</taxon>
        <taxon>Octopus</taxon>
    </lineage>
</organism>
<evidence type="ECO:0000313" key="3">
    <source>
        <dbReference type="RefSeq" id="XP_029635561.1"/>
    </source>
</evidence>
<evidence type="ECO:0000313" key="2">
    <source>
        <dbReference type="Proteomes" id="UP000515154"/>
    </source>
</evidence>
<dbReference type="InterPro" id="IPR036179">
    <property type="entry name" value="Ig-like_dom_sf"/>
</dbReference>
<keyword evidence="2" id="KW-1185">Reference proteome</keyword>
<dbReference type="PANTHER" id="PTHR46013">
    <property type="entry name" value="VASCULAR CELL ADHESION MOLECULE 1"/>
    <property type="match status" value="1"/>
</dbReference>
<dbReference type="InterPro" id="IPR003599">
    <property type="entry name" value="Ig_sub"/>
</dbReference>
<dbReference type="PANTHER" id="PTHR46013:SF4">
    <property type="entry name" value="B-CELL RECEPTOR CD22-RELATED"/>
    <property type="match status" value="1"/>
</dbReference>
<dbReference type="InterPro" id="IPR007110">
    <property type="entry name" value="Ig-like_dom"/>
</dbReference>